<dbReference type="PIRSF" id="PIRSF028758">
    <property type="entry name" value="Cyclin, C/H/G types"/>
    <property type="match status" value="1"/>
</dbReference>
<keyword evidence="6" id="KW-1185">Reference proteome</keyword>
<dbReference type="InterPro" id="IPR036915">
    <property type="entry name" value="Cyclin-like_sf"/>
</dbReference>
<feature type="non-terminal residue" evidence="5">
    <location>
        <position position="1"/>
    </location>
</feature>
<dbReference type="Pfam" id="PF00134">
    <property type="entry name" value="Cyclin_N"/>
    <property type="match status" value="1"/>
</dbReference>
<dbReference type="STRING" id="282301.A0A267F075"/>
<proteinExistence type="inferred from homology"/>
<dbReference type="SUPFAM" id="SSF47954">
    <property type="entry name" value="Cyclin-like"/>
    <property type="match status" value="2"/>
</dbReference>
<dbReference type="InterPro" id="IPR013763">
    <property type="entry name" value="Cyclin-like_dom"/>
</dbReference>
<feature type="domain" description="Cyclin-like" evidence="4">
    <location>
        <begin position="163"/>
        <end position="243"/>
    </location>
</feature>
<dbReference type="OrthoDB" id="10266018at2759"/>
<accession>A0A267F075</accession>
<dbReference type="InterPro" id="IPR006671">
    <property type="entry name" value="Cyclin_N"/>
</dbReference>
<evidence type="ECO:0000256" key="3">
    <source>
        <dbReference type="RuleBase" id="RU000383"/>
    </source>
</evidence>
<gene>
    <name evidence="5" type="ORF">BOX15_Mlig013402g1</name>
</gene>
<evidence type="ECO:0000256" key="1">
    <source>
        <dbReference type="ARBA" id="ARBA00008638"/>
    </source>
</evidence>
<evidence type="ECO:0000313" key="5">
    <source>
        <dbReference type="EMBL" id="PAA66412.1"/>
    </source>
</evidence>
<comment type="similarity">
    <text evidence="1">Belongs to the cyclin family. Cyclin C subfamily.</text>
</comment>
<dbReference type="Gene3D" id="1.10.472.10">
    <property type="entry name" value="Cyclin-like"/>
    <property type="match status" value="2"/>
</dbReference>
<dbReference type="PANTHER" id="PTHR10026">
    <property type="entry name" value="CYCLIN"/>
    <property type="match status" value="1"/>
</dbReference>
<dbReference type="CDD" id="cd20513">
    <property type="entry name" value="CYCLIN_CCNC_rpt1"/>
    <property type="match status" value="1"/>
</dbReference>
<dbReference type="Proteomes" id="UP000215902">
    <property type="component" value="Unassembled WGS sequence"/>
</dbReference>
<dbReference type="GO" id="GO:0016538">
    <property type="term" value="F:cyclin-dependent protein serine/threonine kinase regulator activity"/>
    <property type="evidence" value="ECO:0007669"/>
    <property type="project" value="InterPro"/>
</dbReference>
<dbReference type="Pfam" id="PF16899">
    <property type="entry name" value="Cyclin_C_2"/>
    <property type="match status" value="1"/>
</dbReference>
<feature type="domain" description="Cyclin-like" evidence="4">
    <location>
        <begin position="47"/>
        <end position="146"/>
    </location>
</feature>
<dbReference type="InterPro" id="IPR031658">
    <property type="entry name" value="Cyclin_C_2"/>
</dbReference>
<dbReference type="EMBL" id="NIVC01001561">
    <property type="protein sequence ID" value="PAA66412.1"/>
    <property type="molecule type" value="Genomic_DNA"/>
</dbReference>
<name>A0A267F075_9PLAT</name>
<dbReference type="CDD" id="cd20514">
    <property type="entry name" value="CYCLIN_CCNC_rpt2"/>
    <property type="match status" value="1"/>
</dbReference>
<dbReference type="InterPro" id="IPR043198">
    <property type="entry name" value="Cyclin/Ssn8"/>
</dbReference>
<sequence>SMAGNFWQSSHYQEWLLDKQYVDLYRAEDLKFLTEEEYQKLMVFFANFIQAIGEKLVVRQQVIATATIYSKRFYARYSLRCVDPWLLCPTALFLASKVEEFGVLSSKGLIAMCQSIVKSKHHHLLPDQEFPYTVTNIQECEFLLLEVLDCSLVVYHPYRSLALFIEDLQTQDSSFSQEVFPVAWKVINDSLRTDACLHYPPYLIALAGIHIACLVCGKDAQAWFAELSVDLDKVLEIVRLLLNLYELLKGFDERNQMPAIMEKMPRPKQDLTVPDNGDGQA</sequence>
<dbReference type="AlphaFoldDB" id="A0A267F075"/>
<evidence type="ECO:0000313" key="6">
    <source>
        <dbReference type="Proteomes" id="UP000215902"/>
    </source>
</evidence>
<protein>
    <recommendedName>
        <fullName evidence="4">Cyclin-like domain-containing protein</fullName>
    </recommendedName>
</protein>
<comment type="caution">
    <text evidence="5">The sequence shown here is derived from an EMBL/GenBank/DDBJ whole genome shotgun (WGS) entry which is preliminary data.</text>
</comment>
<evidence type="ECO:0000256" key="2">
    <source>
        <dbReference type="ARBA" id="ARBA00023127"/>
    </source>
</evidence>
<reference evidence="5 6" key="1">
    <citation type="submission" date="2017-06" db="EMBL/GenBank/DDBJ databases">
        <title>A platform for efficient transgenesis in Macrostomum lignano, a flatworm model organism for stem cell research.</title>
        <authorList>
            <person name="Berezikov E."/>
        </authorList>
    </citation>
    <scope>NUCLEOTIDE SEQUENCE [LARGE SCALE GENOMIC DNA]</scope>
    <source>
        <strain evidence="5">DV1</strain>
        <tissue evidence="5">Whole organism</tissue>
    </source>
</reference>
<organism evidence="5 6">
    <name type="scientific">Macrostomum lignano</name>
    <dbReference type="NCBI Taxonomy" id="282301"/>
    <lineage>
        <taxon>Eukaryota</taxon>
        <taxon>Metazoa</taxon>
        <taxon>Spiralia</taxon>
        <taxon>Lophotrochozoa</taxon>
        <taxon>Platyhelminthes</taxon>
        <taxon>Rhabditophora</taxon>
        <taxon>Macrostomorpha</taxon>
        <taxon>Macrostomida</taxon>
        <taxon>Macrostomidae</taxon>
        <taxon>Macrostomum</taxon>
    </lineage>
</organism>
<keyword evidence="2 3" id="KW-0195">Cyclin</keyword>
<dbReference type="SMART" id="SM00385">
    <property type="entry name" value="CYCLIN"/>
    <property type="match status" value="2"/>
</dbReference>
<evidence type="ECO:0000259" key="4">
    <source>
        <dbReference type="SMART" id="SM00385"/>
    </source>
</evidence>
<dbReference type="GO" id="GO:0006357">
    <property type="term" value="P:regulation of transcription by RNA polymerase II"/>
    <property type="evidence" value="ECO:0007669"/>
    <property type="project" value="InterPro"/>
</dbReference>